<dbReference type="AlphaFoldDB" id="A0A556B100"/>
<keyword evidence="7" id="KW-1185">Reference proteome</keyword>
<name>A0A556B100_9BURK</name>
<comment type="similarity">
    <text evidence="1">Belongs to the LysR transcriptional regulatory family.</text>
</comment>
<dbReference type="PROSITE" id="PS50931">
    <property type="entry name" value="HTH_LYSR"/>
    <property type="match status" value="1"/>
</dbReference>
<dbReference type="RefSeq" id="WP_143946380.1">
    <property type="nucleotide sequence ID" value="NZ_BAABMB010000001.1"/>
</dbReference>
<dbReference type="EMBL" id="VLTJ01000003">
    <property type="protein sequence ID" value="TSH98842.1"/>
    <property type="molecule type" value="Genomic_DNA"/>
</dbReference>
<organism evidence="6 7">
    <name type="scientific">Verticiella sediminum</name>
    <dbReference type="NCBI Taxonomy" id="1247510"/>
    <lineage>
        <taxon>Bacteria</taxon>
        <taxon>Pseudomonadati</taxon>
        <taxon>Pseudomonadota</taxon>
        <taxon>Betaproteobacteria</taxon>
        <taxon>Burkholderiales</taxon>
        <taxon>Alcaligenaceae</taxon>
        <taxon>Verticiella</taxon>
    </lineage>
</organism>
<dbReference type="InterPro" id="IPR050950">
    <property type="entry name" value="HTH-type_LysR_regulators"/>
</dbReference>
<protein>
    <submittedName>
        <fullName evidence="6">LysR family transcriptional regulator</fullName>
    </submittedName>
</protein>
<comment type="caution">
    <text evidence="6">The sequence shown here is derived from an EMBL/GenBank/DDBJ whole genome shotgun (WGS) entry which is preliminary data.</text>
</comment>
<dbReference type="PANTHER" id="PTHR30419">
    <property type="entry name" value="HTH-TYPE TRANSCRIPTIONAL REGULATOR YBHD"/>
    <property type="match status" value="1"/>
</dbReference>
<dbReference type="FunFam" id="1.10.10.10:FF:000001">
    <property type="entry name" value="LysR family transcriptional regulator"/>
    <property type="match status" value="1"/>
</dbReference>
<proteinExistence type="inferred from homology"/>
<dbReference type="Gene3D" id="3.40.190.290">
    <property type="match status" value="1"/>
</dbReference>
<evidence type="ECO:0000256" key="2">
    <source>
        <dbReference type="ARBA" id="ARBA00023015"/>
    </source>
</evidence>
<dbReference type="SUPFAM" id="SSF53850">
    <property type="entry name" value="Periplasmic binding protein-like II"/>
    <property type="match status" value="1"/>
</dbReference>
<evidence type="ECO:0000256" key="3">
    <source>
        <dbReference type="ARBA" id="ARBA00023125"/>
    </source>
</evidence>
<dbReference type="GO" id="GO:0003677">
    <property type="term" value="F:DNA binding"/>
    <property type="evidence" value="ECO:0007669"/>
    <property type="project" value="UniProtKB-KW"/>
</dbReference>
<dbReference type="OrthoDB" id="8675247at2"/>
<reference evidence="6 7" key="1">
    <citation type="submission" date="2019-07" db="EMBL/GenBank/DDBJ databases">
        <title>Qingshengfaniella alkalisoli gen. nov., sp. nov., isolated from saline soil.</title>
        <authorList>
            <person name="Xu L."/>
            <person name="Huang X.-X."/>
            <person name="Sun J.-Q."/>
        </authorList>
    </citation>
    <scope>NUCLEOTIDE SEQUENCE [LARGE SCALE GENOMIC DNA]</scope>
    <source>
        <strain evidence="6 7">DSM 27279</strain>
    </source>
</reference>
<dbReference type="Pfam" id="PF03466">
    <property type="entry name" value="LysR_substrate"/>
    <property type="match status" value="1"/>
</dbReference>
<gene>
    <name evidence="6" type="ORF">FOZ76_01630</name>
</gene>
<dbReference type="SUPFAM" id="SSF46785">
    <property type="entry name" value="Winged helix' DNA-binding domain"/>
    <property type="match status" value="1"/>
</dbReference>
<sequence length="297" mass="32397">MNVTFRQLQAFSRVARIGSFVGAADSMSLTQGALSHLVRDLESSVGVRLFERTTRIVRLSKAGEMFLPHAERVLTELGNAELCANDLRAGRAGTVKIGMTPLLAATKFLDLLQAWGEHQPDTQLIPVDTSADVLVELVARGEVDLALGPDRPLLQEVESQCAFEDDLMLVCASSHPLASRRQVRWSELKDEPFIMSGPGAALRTMIDIDYAIRIEPCLAVGHFTTSIALAAAGKGVVLSTAYVRPFLAMYDVKLVPLVTPRVKRRVMLYQPASRSISPAAQNLAEFTLHWFGQADAA</sequence>
<dbReference type="InterPro" id="IPR005119">
    <property type="entry name" value="LysR_subst-bd"/>
</dbReference>
<dbReference type="GO" id="GO:0005829">
    <property type="term" value="C:cytosol"/>
    <property type="evidence" value="ECO:0007669"/>
    <property type="project" value="TreeGrafter"/>
</dbReference>
<dbReference type="PRINTS" id="PR00039">
    <property type="entry name" value="HTHLYSR"/>
</dbReference>
<dbReference type="GO" id="GO:0003700">
    <property type="term" value="F:DNA-binding transcription factor activity"/>
    <property type="evidence" value="ECO:0007669"/>
    <property type="project" value="InterPro"/>
</dbReference>
<feature type="domain" description="HTH lysR-type" evidence="5">
    <location>
        <begin position="3"/>
        <end position="60"/>
    </location>
</feature>
<dbReference type="PANTHER" id="PTHR30419:SF30">
    <property type="entry name" value="LYSR FAMILY TRANSCRIPTIONAL REGULATOR"/>
    <property type="match status" value="1"/>
</dbReference>
<dbReference type="InterPro" id="IPR000847">
    <property type="entry name" value="LysR_HTH_N"/>
</dbReference>
<evidence type="ECO:0000256" key="1">
    <source>
        <dbReference type="ARBA" id="ARBA00009437"/>
    </source>
</evidence>
<evidence type="ECO:0000259" key="5">
    <source>
        <dbReference type="PROSITE" id="PS50931"/>
    </source>
</evidence>
<evidence type="ECO:0000256" key="4">
    <source>
        <dbReference type="ARBA" id="ARBA00023163"/>
    </source>
</evidence>
<dbReference type="Pfam" id="PF00126">
    <property type="entry name" value="HTH_1"/>
    <property type="match status" value="1"/>
</dbReference>
<keyword evidence="2" id="KW-0805">Transcription regulation</keyword>
<keyword evidence="3" id="KW-0238">DNA-binding</keyword>
<evidence type="ECO:0000313" key="6">
    <source>
        <dbReference type="EMBL" id="TSH98842.1"/>
    </source>
</evidence>
<dbReference type="Gene3D" id="1.10.10.10">
    <property type="entry name" value="Winged helix-like DNA-binding domain superfamily/Winged helix DNA-binding domain"/>
    <property type="match status" value="1"/>
</dbReference>
<dbReference type="InterPro" id="IPR036390">
    <property type="entry name" value="WH_DNA-bd_sf"/>
</dbReference>
<dbReference type="Proteomes" id="UP000318405">
    <property type="component" value="Unassembled WGS sequence"/>
</dbReference>
<accession>A0A556B100</accession>
<keyword evidence="4" id="KW-0804">Transcription</keyword>
<evidence type="ECO:0000313" key="7">
    <source>
        <dbReference type="Proteomes" id="UP000318405"/>
    </source>
</evidence>
<dbReference type="InterPro" id="IPR036388">
    <property type="entry name" value="WH-like_DNA-bd_sf"/>
</dbReference>